<organism evidence="1 2">
    <name type="scientific">Glycomyces buryatensis</name>
    <dbReference type="NCBI Taxonomy" id="2570927"/>
    <lineage>
        <taxon>Bacteria</taxon>
        <taxon>Bacillati</taxon>
        <taxon>Actinomycetota</taxon>
        <taxon>Actinomycetes</taxon>
        <taxon>Glycomycetales</taxon>
        <taxon>Glycomycetaceae</taxon>
        <taxon>Glycomyces</taxon>
    </lineage>
</organism>
<dbReference type="RefSeq" id="WP_136536338.1">
    <property type="nucleotide sequence ID" value="NZ_STGY01000068.1"/>
</dbReference>
<name>A0A4V4HRG8_9ACTN</name>
<evidence type="ECO:0000313" key="2">
    <source>
        <dbReference type="Proteomes" id="UP000308760"/>
    </source>
</evidence>
<comment type="caution">
    <text evidence="1">The sequence shown here is derived from an EMBL/GenBank/DDBJ whole genome shotgun (WGS) entry which is preliminary data.</text>
</comment>
<keyword evidence="2" id="KW-1185">Reference proteome</keyword>
<dbReference type="EMBL" id="STGY01000068">
    <property type="protein sequence ID" value="THV37746.1"/>
    <property type="molecule type" value="Genomic_DNA"/>
</dbReference>
<protein>
    <submittedName>
        <fullName evidence="1">Uncharacterized protein</fullName>
    </submittedName>
</protein>
<accession>A0A4V4HRG8</accession>
<reference evidence="2" key="1">
    <citation type="submission" date="2019-04" db="EMBL/GenBank/DDBJ databases">
        <title>Nocardioides xinjiangensis sp. nov.</title>
        <authorList>
            <person name="Liu S."/>
        </authorList>
    </citation>
    <scope>NUCLEOTIDE SEQUENCE [LARGE SCALE GENOMIC DNA]</scope>
    <source>
        <strain evidence="2">18</strain>
    </source>
</reference>
<gene>
    <name evidence="1" type="ORF">FAB82_20090</name>
</gene>
<dbReference type="AlphaFoldDB" id="A0A4V4HRG8"/>
<dbReference type="OrthoDB" id="3465414at2"/>
<reference evidence="1 2" key="2">
    <citation type="submission" date="2019-05" db="EMBL/GenBank/DDBJ databases">
        <title>Glycomyces buryatensis sp. nov.</title>
        <authorList>
            <person name="Nikitina E."/>
        </authorList>
    </citation>
    <scope>NUCLEOTIDE SEQUENCE [LARGE SCALE GENOMIC DNA]</scope>
    <source>
        <strain evidence="1 2">18</strain>
    </source>
</reference>
<dbReference type="Proteomes" id="UP000308760">
    <property type="component" value="Unassembled WGS sequence"/>
</dbReference>
<evidence type="ECO:0000313" key="1">
    <source>
        <dbReference type="EMBL" id="THV37746.1"/>
    </source>
</evidence>
<sequence length="103" mass="11967">MMRLNEGKPAVTLGLGAVYHVFTVSLELKSLEVTLWDETDHETPEMWEEGEEPEPVFTCRDPLMFFDEYIFGPKYPELIDDILEVDPDHLVNDKWRGLLAQIN</sequence>
<proteinExistence type="predicted"/>